<dbReference type="OrthoDB" id="1098521at2"/>
<keyword evidence="3" id="KW-1185">Reference proteome</keyword>
<dbReference type="STRING" id="1297750.SAMN05444405_10624"/>
<dbReference type="EMBL" id="FQTV01000006">
    <property type="protein sequence ID" value="SHF20406.1"/>
    <property type="molecule type" value="Genomic_DNA"/>
</dbReference>
<sequence length="143" mass="16411">MKIDALLNKYFEGETSCEEEQWIRDYFSNENVPEHLLCYKPMFAYFDNEISTEQAKKTVKANKMAIPRRKTLVYTFSGIAACIVMAIGISTFFQQSDDSCKRNYVVINGKCYTDEATIKAYANASLQEVATSKDEVFTELFKD</sequence>
<keyword evidence="1" id="KW-1133">Transmembrane helix</keyword>
<evidence type="ECO:0000256" key="1">
    <source>
        <dbReference type="SAM" id="Phobius"/>
    </source>
</evidence>
<name>A0A1M4ZS68_9BACE</name>
<reference evidence="3" key="1">
    <citation type="submission" date="2016-11" db="EMBL/GenBank/DDBJ databases">
        <authorList>
            <person name="Varghese N."/>
            <person name="Submissions S."/>
        </authorList>
    </citation>
    <scope>NUCLEOTIDE SEQUENCE [LARGE SCALE GENOMIC DNA]</scope>
    <source>
        <strain evidence="3">DSM 26991</strain>
    </source>
</reference>
<evidence type="ECO:0000313" key="3">
    <source>
        <dbReference type="Proteomes" id="UP000184509"/>
    </source>
</evidence>
<dbReference type="AlphaFoldDB" id="A0A1M4ZS68"/>
<feature type="transmembrane region" description="Helical" evidence="1">
    <location>
        <begin position="72"/>
        <end position="93"/>
    </location>
</feature>
<dbReference type="RefSeq" id="WP_073400575.1">
    <property type="nucleotide sequence ID" value="NZ_FQTV01000006.1"/>
</dbReference>
<proteinExistence type="predicted"/>
<keyword evidence="1" id="KW-0472">Membrane</keyword>
<accession>A0A1M4ZS68</accession>
<organism evidence="2 3">
    <name type="scientific">Bacteroides luti</name>
    <dbReference type="NCBI Taxonomy" id="1297750"/>
    <lineage>
        <taxon>Bacteria</taxon>
        <taxon>Pseudomonadati</taxon>
        <taxon>Bacteroidota</taxon>
        <taxon>Bacteroidia</taxon>
        <taxon>Bacteroidales</taxon>
        <taxon>Bacteroidaceae</taxon>
        <taxon>Bacteroides</taxon>
    </lineage>
</organism>
<dbReference type="Proteomes" id="UP000184509">
    <property type="component" value="Unassembled WGS sequence"/>
</dbReference>
<keyword evidence="1" id="KW-0812">Transmembrane</keyword>
<gene>
    <name evidence="2" type="ORF">SAMN05444405_10624</name>
</gene>
<protein>
    <submittedName>
        <fullName evidence="2">Uncharacterized protein</fullName>
    </submittedName>
</protein>
<evidence type="ECO:0000313" key="2">
    <source>
        <dbReference type="EMBL" id="SHF20406.1"/>
    </source>
</evidence>